<evidence type="ECO:0000256" key="1">
    <source>
        <dbReference type="SAM" id="MobiDB-lite"/>
    </source>
</evidence>
<sequence>MNDKIKTAVNLGALILVPLINERHRLKENPDYVAVKNKTVHTAIATKDVAVKAKDKTVDTTQKVVQTTKNVKDKTVAASQFVASTAQNIQENRAENKKVKQTKQMNKQLEKEISQRQKDEDKRLKERQKQMKEDLVKADKEAKKKHKTEFKEAKKKEAGKSSILSAFTSSRQTSKVEIPETVYDFGHDEDYSNAPLFEKHREQMAAHIERRGKY</sequence>
<proteinExistence type="predicted"/>
<keyword evidence="3" id="KW-1185">Reference proteome</keyword>
<evidence type="ECO:0000313" key="3">
    <source>
        <dbReference type="Proteomes" id="UP000295310"/>
    </source>
</evidence>
<accession>A0A4R6BGL6</accession>
<dbReference type="Proteomes" id="UP000295310">
    <property type="component" value="Unassembled WGS sequence"/>
</dbReference>
<gene>
    <name evidence="2" type="ORF">ERX27_00675</name>
</gene>
<organism evidence="2 3">
    <name type="scientific">Macrococcus brunensis</name>
    <dbReference type="NCBI Taxonomy" id="198483"/>
    <lineage>
        <taxon>Bacteria</taxon>
        <taxon>Bacillati</taxon>
        <taxon>Bacillota</taxon>
        <taxon>Bacilli</taxon>
        <taxon>Bacillales</taxon>
        <taxon>Staphylococcaceae</taxon>
        <taxon>Macrococcus</taxon>
    </lineage>
</organism>
<reference evidence="2 3" key="1">
    <citation type="submission" date="2019-01" db="EMBL/GenBank/DDBJ databases">
        <title>Draft genome sequences of the type strains of six Macrococcus species.</title>
        <authorList>
            <person name="Mazhar S."/>
            <person name="Altermann E."/>
            <person name="Hill C."/>
            <person name="Mcauliffe O."/>
        </authorList>
    </citation>
    <scope>NUCLEOTIDE SEQUENCE [LARGE SCALE GENOMIC DNA]</scope>
    <source>
        <strain evidence="2 3">CCM4811</strain>
    </source>
</reference>
<feature type="region of interest" description="Disordered" evidence="1">
    <location>
        <begin position="110"/>
        <end position="162"/>
    </location>
</feature>
<comment type="caution">
    <text evidence="2">The sequence shown here is derived from an EMBL/GenBank/DDBJ whole genome shotgun (WGS) entry which is preliminary data.</text>
</comment>
<dbReference type="RefSeq" id="WP_133430883.1">
    <property type="nucleotide sequence ID" value="NZ_SCWA01000001.1"/>
</dbReference>
<feature type="compositionally biased region" description="Basic and acidic residues" evidence="1">
    <location>
        <begin position="149"/>
        <end position="159"/>
    </location>
</feature>
<dbReference type="AlphaFoldDB" id="A0A4R6BGL6"/>
<feature type="compositionally biased region" description="Basic and acidic residues" evidence="1">
    <location>
        <begin position="110"/>
        <end position="142"/>
    </location>
</feature>
<dbReference type="OrthoDB" id="2418709at2"/>
<dbReference type="EMBL" id="SCWA01000001">
    <property type="protein sequence ID" value="TDL98989.1"/>
    <property type="molecule type" value="Genomic_DNA"/>
</dbReference>
<evidence type="ECO:0000313" key="2">
    <source>
        <dbReference type="EMBL" id="TDL98989.1"/>
    </source>
</evidence>
<protein>
    <submittedName>
        <fullName evidence="2">Uncharacterized protein</fullName>
    </submittedName>
</protein>
<name>A0A4R6BGL6_9STAP</name>